<protein>
    <submittedName>
        <fullName evidence="1">Uncharacterized protein</fullName>
    </submittedName>
</protein>
<evidence type="ECO:0000313" key="1">
    <source>
        <dbReference type="EMBL" id="RXI02304.1"/>
    </source>
</evidence>
<organism evidence="1 2">
    <name type="scientific">Malus domestica</name>
    <name type="common">Apple</name>
    <name type="synonym">Pyrus malus</name>
    <dbReference type="NCBI Taxonomy" id="3750"/>
    <lineage>
        <taxon>Eukaryota</taxon>
        <taxon>Viridiplantae</taxon>
        <taxon>Streptophyta</taxon>
        <taxon>Embryophyta</taxon>
        <taxon>Tracheophyta</taxon>
        <taxon>Spermatophyta</taxon>
        <taxon>Magnoliopsida</taxon>
        <taxon>eudicotyledons</taxon>
        <taxon>Gunneridae</taxon>
        <taxon>Pentapetalae</taxon>
        <taxon>rosids</taxon>
        <taxon>fabids</taxon>
        <taxon>Rosales</taxon>
        <taxon>Rosaceae</taxon>
        <taxon>Amygdaloideae</taxon>
        <taxon>Maleae</taxon>
        <taxon>Malus</taxon>
    </lineage>
</organism>
<proteinExistence type="predicted"/>
<gene>
    <name evidence="1" type="ORF">DVH24_026834</name>
</gene>
<reference evidence="1 2" key="1">
    <citation type="submission" date="2018-10" db="EMBL/GenBank/DDBJ databases">
        <title>A high-quality apple genome assembly.</title>
        <authorList>
            <person name="Hu J."/>
        </authorList>
    </citation>
    <scope>NUCLEOTIDE SEQUENCE [LARGE SCALE GENOMIC DNA]</scope>
    <source>
        <strain evidence="2">cv. HFTH1</strain>
        <tissue evidence="1">Young leaf</tissue>
    </source>
</reference>
<dbReference type="EMBL" id="RDQH01000330">
    <property type="protein sequence ID" value="RXI02304.1"/>
    <property type="molecule type" value="Genomic_DNA"/>
</dbReference>
<keyword evidence="2" id="KW-1185">Reference proteome</keyword>
<accession>A0A498K7M6</accession>
<dbReference type="AlphaFoldDB" id="A0A498K7M6"/>
<evidence type="ECO:0000313" key="2">
    <source>
        <dbReference type="Proteomes" id="UP000290289"/>
    </source>
</evidence>
<dbReference type="Proteomes" id="UP000290289">
    <property type="component" value="Chromosome 4"/>
</dbReference>
<name>A0A498K7M6_MALDO</name>
<sequence>MSLELSVQWDQPTWDSPLLPPIPCPLLPTLRPNLFHLTLPMDDCHLTTQLSLSSSSASTERVQPLEPPPLVISGEPNLQAATKSRHVNEGPLTFVLPPPGFSSSAFVSTRILGKSWCRRLPSMFIHIFHITTLYGFVTFQVSASTTRFRVVVDIPGRGFYRSSEVNLNPPKRAIYCNLEFRLKNHVINSLHGFPGFKPFSIQIDVPRRKLLPTCSSYLAPQSLGDHCVAILVEERTLVLHPKKLTFTNNISSPKKRVDIA</sequence>
<comment type="caution">
    <text evidence="1">The sequence shown here is derived from an EMBL/GenBank/DDBJ whole genome shotgun (WGS) entry which is preliminary data.</text>
</comment>